<dbReference type="PANTHER" id="PTHR19303:SF57">
    <property type="entry name" value="HTH CENPB-TYPE DOMAIN-CONTAINING PROTEIN"/>
    <property type="match status" value="1"/>
</dbReference>
<dbReference type="Pfam" id="PF03184">
    <property type="entry name" value="DDE_1"/>
    <property type="match status" value="1"/>
</dbReference>
<evidence type="ECO:0000313" key="3">
    <source>
        <dbReference type="EMBL" id="KAK1940764.1"/>
    </source>
</evidence>
<proteinExistence type="predicted"/>
<dbReference type="PANTHER" id="PTHR19303">
    <property type="entry name" value="TRANSPOSON"/>
    <property type="match status" value="1"/>
</dbReference>
<dbReference type="InterPro" id="IPR050863">
    <property type="entry name" value="CenT-Element_Derived"/>
</dbReference>
<evidence type="ECO:0000256" key="1">
    <source>
        <dbReference type="SAM" id="MobiDB-lite"/>
    </source>
</evidence>
<dbReference type="EMBL" id="JASMQC010000013">
    <property type="protein sequence ID" value="KAK1940764.1"/>
    <property type="molecule type" value="Genomic_DNA"/>
</dbReference>
<dbReference type="Proteomes" id="UP001259832">
    <property type="component" value="Unassembled WGS sequence"/>
</dbReference>
<protein>
    <recommendedName>
        <fullName evidence="2">DDE-1 domain-containing protein</fullName>
    </recommendedName>
</protein>
<name>A0AAD9LN23_9STRA</name>
<sequence>MREALYTNAHRLESADAAIAAGVSSTLAQDRKCHRSTLYRWKKRRDEIAAAASNSTVLLPGRRGPKTIEMGRGHAAKQSSRSLNAFLVGRSEAASIEYLRRFRLRNRLSVRHVTHKGRRKRSDVQIVADEFGHAMIYKLEASFSLEGHEKYQHLFNMDQTSIYVDMNPKTTITFQGDHDVDVSGLSISIYDFIISAFGMSENSFRASVFLCASATGYKLPPLIVFAGAKGCKVEAELRKNTLHKEDKLVLAVQKNAYCDERIMIEWIKEMSTVRAHLEDAMTDVEYVPPGATMLTQPMDVAVMAGFKRECRELYAKHHCVHYHSAWNWITPETIRRGFVMAGSVPIGPRTPDGRFTIAQPPAPQLTSSST</sequence>
<evidence type="ECO:0000259" key="2">
    <source>
        <dbReference type="Pfam" id="PF03184"/>
    </source>
</evidence>
<accession>A0AAD9LN23</accession>
<keyword evidence="4" id="KW-1185">Reference proteome</keyword>
<gene>
    <name evidence="3" type="ORF">P3T76_007470</name>
</gene>
<dbReference type="AlphaFoldDB" id="A0AAD9LN23"/>
<dbReference type="InterPro" id="IPR004875">
    <property type="entry name" value="DDE_SF_endonuclease_dom"/>
</dbReference>
<reference evidence="3" key="1">
    <citation type="submission" date="2023-08" db="EMBL/GenBank/DDBJ databases">
        <title>Reference Genome Resource for the Citrus Pathogen Phytophthora citrophthora.</title>
        <authorList>
            <person name="Moller H."/>
            <person name="Coetzee B."/>
            <person name="Rose L.J."/>
            <person name="Van Niekerk J.M."/>
        </authorList>
    </citation>
    <scope>NUCLEOTIDE SEQUENCE</scope>
    <source>
        <strain evidence="3">STE-U-9442</strain>
    </source>
</reference>
<dbReference type="GO" id="GO:0003677">
    <property type="term" value="F:DNA binding"/>
    <property type="evidence" value="ECO:0007669"/>
    <property type="project" value="TreeGrafter"/>
</dbReference>
<organism evidence="3 4">
    <name type="scientific">Phytophthora citrophthora</name>
    <dbReference type="NCBI Taxonomy" id="4793"/>
    <lineage>
        <taxon>Eukaryota</taxon>
        <taxon>Sar</taxon>
        <taxon>Stramenopiles</taxon>
        <taxon>Oomycota</taxon>
        <taxon>Peronosporomycetes</taxon>
        <taxon>Peronosporales</taxon>
        <taxon>Peronosporaceae</taxon>
        <taxon>Phytophthora</taxon>
    </lineage>
</organism>
<comment type="caution">
    <text evidence="3">The sequence shown here is derived from an EMBL/GenBank/DDBJ whole genome shotgun (WGS) entry which is preliminary data.</text>
</comment>
<evidence type="ECO:0000313" key="4">
    <source>
        <dbReference type="Proteomes" id="UP001259832"/>
    </source>
</evidence>
<dbReference type="GO" id="GO:0005634">
    <property type="term" value="C:nucleus"/>
    <property type="evidence" value="ECO:0007669"/>
    <property type="project" value="TreeGrafter"/>
</dbReference>
<feature type="region of interest" description="Disordered" evidence="1">
    <location>
        <begin position="350"/>
        <end position="370"/>
    </location>
</feature>
<feature type="domain" description="DDE-1" evidence="2">
    <location>
        <begin position="205"/>
        <end position="314"/>
    </location>
</feature>